<evidence type="ECO:0000313" key="1">
    <source>
        <dbReference type="EMBL" id="CAF1427248.1"/>
    </source>
</evidence>
<gene>
    <name evidence="1" type="ORF">IZO911_LOCUS41024</name>
</gene>
<dbReference type="InterPro" id="IPR012337">
    <property type="entry name" value="RNaseH-like_sf"/>
</dbReference>
<organism evidence="1 2">
    <name type="scientific">Adineta steineri</name>
    <dbReference type="NCBI Taxonomy" id="433720"/>
    <lineage>
        <taxon>Eukaryota</taxon>
        <taxon>Metazoa</taxon>
        <taxon>Spiralia</taxon>
        <taxon>Gnathifera</taxon>
        <taxon>Rotifera</taxon>
        <taxon>Eurotatoria</taxon>
        <taxon>Bdelloidea</taxon>
        <taxon>Adinetida</taxon>
        <taxon>Adinetidae</taxon>
        <taxon>Adineta</taxon>
    </lineage>
</organism>
<dbReference type="EMBL" id="CAJNOE010001485">
    <property type="protein sequence ID" value="CAF1427248.1"/>
    <property type="molecule type" value="Genomic_DNA"/>
</dbReference>
<evidence type="ECO:0000313" key="2">
    <source>
        <dbReference type="Proteomes" id="UP000663860"/>
    </source>
</evidence>
<name>A0A815MT51_9BILA</name>
<protein>
    <recommendedName>
        <fullName evidence="3">DUF659 domain-containing protein</fullName>
    </recommendedName>
</protein>
<dbReference type="SUPFAM" id="SSF53098">
    <property type="entry name" value="Ribonuclease H-like"/>
    <property type="match status" value="1"/>
</dbReference>
<comment type="caution">
    <text evidence="1">The sequence shown here is derived from an EMBL/GenBank/DDBJ whole genome shotgun (WGS) entry which is preliminary data.</text>
</comment>
<dbReference type="Proteomes" id="UP000663860">
    <property type="component" value="Unassembled WGS sequence"/>
</dbReference>
<proteinExistence type="predicted"/>
<accession>A0A815MT51</accession>
<dbReference type="AlphaFoldDB" id="A0A815MT51"/>
<reference evidence="1" key="1">
    <citation type="submission" date="2021-02" db="EMBL/GenBank/DDBJ databases">
        <authorList>
            <person name="Nowell W R."/>
        </authorList>
    </citation>
    <scope>NUCLEOTIDE SEQUENCE</scope>
</reference>
<evidence type="ECO:0008006" key="3">
    <source>
        <dbReference type="Google" id="ProtNLM"/>
    </source>
</evidence>
<sequence length="155" mass="17441">MSFLSITGHWFKDPPLEFVSTVIDYSCFNERHTATNIAQVLKEKLMNLHIYHKIIAITCDGAPNVVAALNQLDDFIKRIWCCAHRLHIVVINALGFWKHLDDKDNTMSSSTNPATTSITSADVTSKSQENVMDVSWCSEDQPGKFCCFINSVIAF</sequence>